<proteinExistence type="predicted"/>
<sequence>MLITRISGCKGKTFLLNRKDLDEIKYNFYKKVNGHSVNR</sequence>
<accession>A0A069SC97</accession>
<organism evidence="1 2">
    <name type="scientific">Phocaeicola vulgatus str. 3975 RP4</name>
    <dbReference type="NCBI Taxonomy" id="1339352"/>
    <lineage>
        <taxon>Bacteria</taxon>
        <taxon>Pseudomonadati</taxon>
        <taxon>Bacteroidota</taxon>
        <taxon>Bacteroidia</taxon>
        <taxon>Bacteroidales</taxon>
        <taxon>Bacteroidaceae</taxon>
        <taxon>Phocaeicola</taxon>
    </lineage>
</organism>
<evidence type="ECO:0000313" key="2">
    <source>
        <dbReference type="Proteomes" id="UP000027661"/>
    </source>
</evidence>
<name>A0A069SC97_PHOVU</name>
<reference evidence="1 2" key="1">
    <citation type="submission" date="2014-04" db="EMBL/GenBank/DDBJ databases">
        <authorList>
            <person name="Sears C."/>
            <person name="Carroll K."/>
            <person name="Sack B.R."/>
            <person name="Qadri F."/>
            <person name="Myers L.L."/>
            <person name="Chung G.-T."/>
            <person name="Escheverria P."/>
            <person name="Fraser C.M."/>
            <person name="Sadzewicz L."/>
            <person name="Shefchek K.A."/>
            <person name="Tallon L."/>
            <person name="Das S.P."/>
            <person name="Daugherty S."/>
            <person name="Mongodin E.F."/>
        </authorList>
    </citation>
    <scope>NUCLEOTIDE SEQUENCE [LARGE SCALE GENOMIC DNA]</scope>
    <source>
        <strain evidence="1 2">3975 RP4</strain>
    </source>
</reference>
<comment type="caution">
    <text evidence="1">The sequence shown here is derived from an EMBL/GenBank/DDBJ whole genome shotgun (WGS) entry which is preliminary data.</text>
</comment>
<dbReference type="PATRIC" id="fig|1339352.3.peg.3887"/>
<dbReference type="Proteomes" id="UP000027661">
    <property type="component" value="Unassembled WGS sequence"/>
</dbReference>
<evidence type="ECO:0000313" key="1">
    <source>
        <dbReference type="EMBL" id="KDS45143.1"/>
    </source>
</evidence>
<dbReference type="AlphaFoldDB" id="A0A069SC97"/>
<dbReference type="EMBL" id="JNHM01000148">
    <property type="protein sequence ID" value="KDS45143.1"/>
    <property type="molecule type" value="Genomic_DNA"/>
</dbReference>
<protein>
    <submittedName>
        <fullName evidence="1">Uncharacterized protein</fullName>
    </submittedName>
</protein>
<gene>
    <name evidence="1" type="ORF">M099_4141</name>
</gene>